<dbReference type="PROSITE" id="PS51144">
    <property type="entry name" value="ALPHA_CA_2"/>
    <property type="match status" value="1"/>
</dbReference>
<evidence type="ECO:0000256" key="2">
    <source>
        <dbReference type="ARBA" id="ARBA00002904"/>
    </source>
</evidence>
<dbReference type="EMBL" id="NBNE01013496">
    <property type="protein sequence ID" value="OWY95046.1"/>
    <property type="molecule type" value="Genomic_DNA"/>
</dbReference>
<feature type="signal peptide" evidence="9">
    <location>
        <begin position="1"/>
        <end position="21"/>
    </location>
</feature>
<evidence type="ECO:0000256" key="7">
    <source>
        <dbReference type="ARBA" id="ARBA00023239"/>
    </source>
</evidence>
<proteinExistence type="inferred from homology"/>
<dbReference type="PANTHER" id="PTHR18952">
    <property type="entry name" value="CARBONIC ANHYDRASE"/>
    <property type="match status" value="1"/>
</dbReference>
<dbReference type="InterPro" id="IPR018338">
    <property type="entry name" value="Carbonic_anhydrase_a-class_CS"/>
</dbReference>
<evidence type="ECO:0000256" key="9">
    <source>
        <dbReference type="RuleBase" id="RU367011"/>
    </source>
</evidence>
<dbReference type="STRING" id="4795.A0A225UR64"/>
<name>A0A225UR64_9STRA</name>
<evidence type="ECO:0000256" key="8">
    <source>
        <dbReference type="ARBA" id="ARBA00048348"/>
    </source>
</evidence>
<dbReference type="GO" id="GO:0004089">
    <property type="term" value="F:carbonate dehydratase activity"/>
    <property type="evidence" value="ECO:0007669"/>
    <property type="project" value="UniProtKB-UniRule"/>
</dbReference>
<comment type="function">
    <text evidence="2 9">Reversible hydration of carbon dioxide.</text>
</comment>
<dbReference type="PANTHER" id="PTHR18952:SF265">
    <property type="entry name" value="CARBONIC ANHYDRASE"/>
    <property type="match status" value="1"/>
</dbReference>
<comment type="caution">
    <text evidence="11">The sequence shown here is derived from an EMBL/GenBank/DDBJ whole genome shotgun (WGS) entry which is preliminary data.</text>
</comment>
<organism evidence="11 12">
    <name type="scientific">Phytophthora megakarya</name>
    <dbReference type="NCBI Taxonomy" id="4795"/>
    <lineage>
        <taxon>Eukaryota</taxon>
        <taxon>Sar</taxon>
        <taxon>Stramenopiles</taxon>
        <taxon>Oomycota</taxon>
        <taxon>Peronosporomycetes</taxon>
        <taxon>Peronosporales</taxon>
        <taxon>Peronosporaceae</taxon>
        <taxon>Phytophthora</taxon>
    </lineage>
</organism>
<evidence type="ECO:0000256" key="1">
    <source>
        <dbReference type="ARBA" id="ARBA00001947"/>
    </source>
</evidence>
<dbReference type="Pfam" id="PF00194">
    <property type="entry name" value="Carb_anhydrase"/>
    <property type="match status" value="1"/>
</dbReference>
<evidence type="ECO:0000256" key="6">
    <source>
        <dbReference type="ARBA" id="ARBA00022833"/>
    </source>
</evidence>
<dbReference type="InterPro" id="IPR001148">
    <property type="entry name" value="CA_dom"/>
</dbReference>
<dbReference type="GO" id="GO:0008270">
    <property type="term" value="F:zinc ion binding"/>
    <property type="evidence" value="ECO:0007669"/>
    <property type="project" value="UniProtKB-UniRule"/>
</dbReference>
<evidence type="ECO:0000259" key="10">
    <source>
        <dbReference type="PROSITE" id="PS51144"/>
    </source>
</evidence>
<accession>A0A225UR64</accession>
<comment type="cofactor">
    <cofactor evidence="1 9">
        <name>Zn(2+)</name>
        <dbReference type="ChEBI" id="CHEBI:29105"/>
    </cofactor>
</comment>
<dbReference type="PROSITE" id="PS00162">
    <property type="entry name" value="ALPHA_CA_1"/>
    <property type="match status" value="1"/>
</dbReference>
<reference evidence="12" key="1">
    <citation type="submission" date="2017-03" db="EMBL/GenBank/DDBJ databases">
        <title>Phytopthora megakarya and P. palmivora, two closely related causual agents of cacao black pod achieved similar genome size and gene model numbers by different mechanisms.</title>
        <authorList>
            <person name="Ali S."/>
            <person name="Shao J."/>
            <person name="Larry D.J."/>
            <person name="Kronmiller B."/>
            <person name="Shen D."/>
            <person name="Strem M.D."/>
            <person name="Melnick R.L."/>
            <person name="Guiltinan M.J."/>
            <person name="Tyler B.M."/>
            <person name="Meinhardt L.W."/>
            <person name="Bailey B.A."/>
        </authorList>
    </citation>
    <scope>NUCLEOTIDE SEQUENCE [LARGE SCALE GENOMIC DNA]</scope>
    <source>
        <strain evidence="12">zdho120</strain>
    </source>
</reference>
<dbReference type="InterPro" id="IPR041891">
    <property type="entry name" value="Alpha_CA_prokaryot-like"/>
</dbReference>
<evidence type="ECO:0000256" key="5">
    <source>
        <dbReference type="ARBA" id="ARBA00022723"/>
    </source>
</evidence>
<gene>
    <name evidence="11" type="ORF">PHMEG_00035062</name>
</gene>
<dbReference type="AlphaFoldDB" id="A0A225UR64"/>
<sequence length="272" mass="31019">MICSVPRVLLLGATLFAAVQAENAKWGYKETTDDELGPEDWVKGYPTCDGTSQSPINIPVRSLSHDDWGMEHAPLKYGGKCEKFKLKKLEDLYKWEITGDEKCTVKSINFDEREYKLAQFHVHATSEHALDDYHYDAEIHFVHKAEDDSDTKLVTAVFLHAQMDVEENAFIKSLWEDLETEGENFSLEDVGMDYAELLNGLVAKSHLFNYNGSLTTPPCSETVDWWVLNNPILISFDELNQLIETYSLLPASNEASDNRPTQPLNDRVIKYY</sequence>
<dbReference type="InterPro" id="IPR036398">
    <property type="entry name" value="CA_dom_sf"/>
</dbReference>
<dbReference type="SUPFAM" id="SSF51069">
    <property type="entry name" value="Carbonic anhydrase"/>
    <property type="match status" value="1"/>
</dbReference>
<dbReference type="Proteomes" id="UP000198211">
    <property type="component" value="Unassembled WGS sequence"/>
</dbReference>
<dbReference type="Gene3D" id="3.10.200.10">
    <property type="entry name" value="Alpha carbonic anhydrase"/>
    <property type="match status" value="1"/>
</dbReference>
<dbReference type="InterPro" id="IPR023561">
    <property type="entry name" value="Carbonic_anhydrase_a-class"/>
</dbReference>
<feature type="chain" id="PRO_5025091422" description="Carbonic anhydrase" evidence="9">
    <location>
        <begin position="22"/>
        <end position="272"/>
    </location>
</feature>
<keyword evidence="12" id="KW-1185">Reference proteome</keyword>
<dbReference type="OrthoDB" id="429145at2759"/>
<dbReference type="SMART" id="SM01057">
    <property type="entry name" value="Carb_anhydrase"/>
    <property type="match status" value="1"/>
</dbReference>
<evidence type="ECO:0000256" key="4">
    <source>
        <dbReference type="ARBA" id="ARBA00012925"/>
    </source>
</evidence>
<keyword evidence="6 9" id="KW-0862">Zinc</keyword>
<keyword evidence="7 9" id="KW-0456">Lyase</keyword>
<protein>
    <recommendedName>
        <fullName evidence="4 9">Carbonic anhydrase</fullName>
        <ecNumber evidence="4 9">4.2.1.1</ecNumber>
    </recommendedName>
</protein>
<keyword evidence="9" id="KW-0732">Signal</keyword>
<comment type="similarity">
    <text evidence="3 9">Belongs to the alpha-carbonic anhydrase family.</text>
</comment>
<evidence type="ECO:0000313" key="12">
    <source>
        <dbReference type="Proteomes" id="UP000198211"/>
    </source>
</evidence>
<dbReference type="EC" id="4.2.1.1" evidence="4 9"/>
<dbReference type="CDD" id="cd03124">
    <property type="entry name" value="alpha_CA_prokaryotic_like"/>
    <property type="match status" value="1"/>
</dbReference>
<evidence type="ECO:0000313" key="11">
    <source>
        <dbReference type="EMBL" id="OWY95046.1"/>
    </source>
</evidence>
<feature type="domain" description="Alpha-carbonic anhydrase" evidence="10">
    <location>
        <begin position="24"/>
        <end position="272"/>
    </location>
</feature>
<comment type="catalytic activity">
    <reaction evidence="8 9">
        <text>hydrogencarbonate + H(+) = CO2 + H2O</text>
        <dbReference type="Rhea" id="RHEA:10748"/>
        <dbReference type="ChEBI" id="CHEBI:15377"/>
        <dbReference type="ChEBI" id="CHEBI:15378"/>
        <dbReference type="ChEBI" id="CHEBI:16526"/>
        <dbReference type="ChEBI" id="CHEBI:17544"/>
        <dbReference type="EC" id="4.2.1.1"/>
    </reaction>
</comment>
<evidence type="ECO:0000256" key="3">
    <source>
        <dbReference type="ARBA" id="ARBA00010718"/>
    </source>
</evidence>
<keyword evidence="5 9" id="KW-0479">Metal-binding</keyword>